<dbReference type="Proteomes" id="UP000478483">
    <property type="component" value="Unassembled WGS sequence"/>
</dbReference>
<dbReference type="AlphaFoldDB" id="A0A173T9L1"/>
<dbReference type="EC" id="3.2.1.37" evidence="8"/>
<keyword evidence="6 8" id="KW-0326">Glycosidase</keyword>
<dbReference type="STRING" id="166486.ERS852572_01415"/>
<dbReference type="InterPro" id="IPR018060">
    <property type="entry name" value="HTH_AraC"/>
</dbReference>
<dbReference type="Pfam" id="PF12833">
    <property type="entry name" value="HTH_18"/>
    <property type="match status" value="1"/>
</dbReference>
<evidence type="ECO:0000313" key="11">
    <source>
        <dbReference type="Proteomes" id="UP000478483"/>
    </source>
</evidence>
<evidence type="ECO:0000256" key="6">
    <source>
        <dbReference type="ARBA" id="ARBA00023295"/>
    </source>
</evidence>
<sequence>MSENYDLISENDMHMPIRCIMQRFDHIRSQMHDYFELSMIVSRNCTLQLDDHIYNLTEDDVFCVNPLSLHELHGVNCVIVTVLFNQTLFEQILPVPFHPRFFFISTMTDNQEAIVQLRTLIAHIIKTNIDKKDGYELRNWSYIYNIMDVLYRNFRIKLSTAKEKKNHKYALRISEISQLIQQHYTENITLQELADAVHLSVPYLSKFFVEYYGMNFLSYLNQYRLMHAVQELSTTDKNIDEIAIDSGFSNSHAFVTFFKKQYGMLPKDYRREQKKKKENTAQRVEQHNYIYGLKKYLKEDTFFQVVSPVKKTEIEISVNGSSYTLLHTWKKMMTVGRASDVLICDVQKMLTQIQETVGFEYIKLCGIFSDDLHIYNETASKVPVYSFSYLDKILDFVIVNHLKPWLQLSYMPEKLAKYPNRRLFGANVSQPHSVSAWCQLVHEFLLHITDRYGLDTIKTWKFGLWNQPNTSSDLFGFTNENDFFLFYKSTYDCIKDFCPDIEFSLPPTYYIVGESYENWYLNFLEWCKKNSCLPDCLSFTYYDTKMISDKNHSKESFGFVYAMSLSESPDGLKDFVMQVLRERRQLGLGNMPIYLSEWNNTPSQQDLLNDTCFKSCYIVKNILENYDRLDSFTYQALTDLMADDALPNKLFFGGLGLFTVNGIPKASYYAYTLLRQLGDQFLGRGDGYFITRKHNSYQIMLYNYKHFNYLYANGERFDMTETDRYTVFADSDPVTIELCLSNIPQGTYKISETYVNRTHGSSYDQWVSMGGLELTTPYEFDLLKKASSPGFHQKLMHIASDETLRLNAELELLEIRLIQITPVICPSDVSR</sequence>
<dbReference type="InterPro" id="IPR009057">
    <property type="entry name" value="Homeodomain-like_sf"/>
</dbReference>
<dbReference type="Pfam" id="PF02311">
    <property type="entry name" value="AraC_binding"/>
    <property type="match status" value="1"/>
</dbReference>
<dbReference type="GO" id="GO:0009044">
    <property type="term" value="F:xylan 1,4-beta-xylosidase activity"/>
    <property type="evidence" value="ECO:0007669"/>
    <property type="project" value="UniProtKB-EC"/>
</dbReference>
<dbReference type="PRINTS" id="PR00032">
    <property type="entry name" value="HTHARAC"/>
</dbReference>
<dbReference type="InterPro" id="IPR018062">
    <property type="entry name" value="HTH_AraC-typ_CS"/>
</dbReference>
<evidence type="ECO:0000256" key="4">
    <source>
        <dbReference type="ARBA" id="ARBA00023125"/>
    </source>
</evidence>
<keyword evidence="2 8" id="KW-0378">Hydrolase</keyword>
<reference evidence="8 10" key="1">
    <citation type="submission" date="2015-09" db="EMBL/GenBank/DDBJ databases">
        <authorList>
            <consortium name="Pathogen Informatics"/>
        </authorList>
    </citation>
    <scope>NUCLEOTIDE SEQUENCE [LARGE SCALE GENOMIC DNA]</scope>
    <source>
        <strain evidence="8 10">2789STDY5834960</strain>
    </source>
</reference>
<keyword evidence="5" id="KW-0804">Transcription</keyword>
<dbReference type="EMBL" id="CYXZ01000009">
    <property type="protein sequence ID" value="CUM99190.1"/>
    <property type="molecule type" value="Genomic_DNA"/>
</dbReference>
<dbReference type="InterPro" id="IPR003313">
    <property type="entry name" value="AraC-bd"/>
</dbReference>
<dbReference type="RefSeq" id="WP_055193963.1">
    <property type="nucleotide sequence ID" value="NZ_CABIYH010000009.1"/>
</dbReference>
<keyword evidence="4" id="KW-0238">DNA-binding</keyword>
<dbReference type="InterPro" id="IPR017853">
    <property type="entry name" value="GH"/>
</dbReference>
<keyword evidence="3" id="KW-0805">Transcription regulation</keyword>
<evidence type="ECO:0000256" key="1">
    <source>
        <dbReference type="ARBA" id="ARBA00008875"/>
    </source>
</evidence>
<evidence type="ECO:0000313" key="10">
    <source>
        <dbReference type="Proteomes" id="UP000095350"/>
    </source>
</evidence>
<dbReference type="SUPFAM" id="SSF51011">
    <property type="entry name" value="Glycosyl hydrolase domain"/>
    <property type="match status" value="1"/>
</dbReference>
<name>A0A173T9L1_9FIRM</name>
<evidence type="ECO:0000313" key="9">
    <source>
        <dbReference type="EMBL" id="MTR85133.1"/>
    </source>
</evidence>
<dbReference type="PROSITE" id="PS01124">
    <property type="entry name" value="HTH_ARAC_FAMILY_2"/>
    <property type="match status" value="1"/>
</dbReference>
<dbReference type="PaxDb" id="166486-ERS852572_01415"/>
<dbReference type="PROSITE" id="PS00041">
    <property type="entry name" value="HTH_ARAC_FAMILY_1"/>
    <property type="match status" value="1"/>
</dbReference>
<dbReference type="InterPro" id="IPR020449">
    <property type="entry name" value="Tscrpt_reg_AraC-type_HTH"/>
</dbReference>
<dbReference type="SUPFAM" id="SSF46689">
    <property type="entry name" value="Homeodomain-like"/>
    <property type="match status" value="2"/>
</dbReference>
<dbReference type="GO" id="GO:0043565">
    <property type="term" value="F:sequence-specific DNA binding"/>
    <property type="evidence" value="ECO:0007669"/>
    <property type="project" value="InterPro"/>
</dbReference>
<evidence type="ECO:0000256" key="3">
    <source>
        <dbReference type="ARBA" id="ARBA00023015"/>
    </source>
</evidence>
<dbReference type="InterPro" id="IPR049166">
    <property type="entry name" value="GH39_cat"/>
</dbReference>
<dbReference type="OrthoDB" id="9776971at2"/>
<dbReference type="Gene3D" id="3.20.20.80">
    <property type="entry name" value="Glycosidases"/>
    <property type="match status" value="1"/>
</dbReference>
<gene>
    <name evidence="8" type="primary">xynB_4</name>
    <name evidence="8" type="ORF">ERS852572_01415</name>
    <name evidence="9" type="ORF">GMD50_08670</name>
</gene>
<dbReference type="GO" id="GO:0003700">
    <property type="term" value="F:DNA-binding transcription factor activity"/>
    <property type="evidence" value="ECO:0007669"/>
    <property type="project" value="InterPro"/>
</dbReference>
<dbReference type="Proteomes" id="UP000095350">
    <property type="component" value="Unassembled WGS sequence"/>
</dbReference>
<dbReference type="SUPFAM" id="SSF51445">
    <property type="entry name" value="(Trans)glycosidases"/>
    <property type="match status" value="1"/>
</dbReference>
<evidence type="ECO:0000313" key="8">
    <source>
        <dbReference type="EMBL" id="CUM99190.1"/>
    </source>
</evidence>
<dbReference type="PANTHER" id="PTHR43280:SF2">
    <property type="entry name" value="HTH-TYPE TRANSCRIPTIONAL REGULATOR EXSA"/>
    <property type="match status" value="1"/>
</dbReference>
<dbReference type="Pfam" id="PF01229">
    <property type="entry name" value="Glyco_hydro_39"/>
    <property type="match status" value="1"/>
</dbReference>
<dbReference type="SUPFAM" id="SSF51215">
    <property type="entry name" value="Regulatory protein AraC"/>
    <property type="match status" value="1"/>
</dbReference>
<evidence type="ECO:0000259" key="7">
    <source>
        <dbReference type="PROSITE" id="PS01124"/>
    </source>
</evidence>
<organism evidence="8 10">
    <name type="scientific">Roseburia intestinalis</name>
    <dbReference type="NCBI Taxonomy" id="166486"/>
    <lineage>
        <taxon>Bacteria</taxon>
        <taxon>Bacillati</taxon>
        <taxon>Bacillota</taxon>
        <taxon>Clostridia</taxon>
        <taxon>Lachnospirales</taxon>
        <taxon>Lachnospiraceae</taxon>
        <taxon>Roseburia</taxon>
    </lineage>
</organism>
<dbReference type="EMBL" id="WNAJ01000008">
    <property type="protein sequence ID" value="MTR85133.1"/>
    <property type="molecule type" value="Genomic_DNA"/>
</dbReference>
<evidence type="ECO:0000256" key="2">
    <source>
        <dbReference type="ARBA" id="ARBA00022801"/>
    </source>
</evidence>
<dbReference type="PANTHER" id="PTHR43280">
    <property type="entry name" value="ARAC-FAMILY TRANSCRIPTIONAL REGULATOR"/>
    <property type="match status" value="1"/>
</dbReference>
<feature type="domain" description="HTH araC/xylS-type" evidence="7">
    <location>
        <begin position="174"/>
        <end position="272"/>
    </location>
</feature>
<comment type="similarity">
    <text evidence="1">Belongs to the glycosyl hydrolase 39 family.</text>
</comment>
<dbReference type="SMART" id="SM00342">
    <property type="entry name" value="HTH_ARAC"/>
    <property type="match status" value="1"/>
</dbReference>
<accession>A0A173T9L1</accession>
<dbReference type="InterPro" id="IPR037923">
    <property type="entry name" value="HTH-like"/>
</dbReference>
<reference evidence="9 11" key="2">
    <citation type="journal article" date="2019" name="Nat. Med.">
        <title>A library of human gut bacterial isolates paired with longitudinal multiomics data enables mechanistic microbiome research.</title>
        <authorList>
            <person name="Poyet M."/>
            <person name="Groussin M."/>
            <person name="Gibbons S.M."/>
            <person name="Avila-Pacheco J."/>
            <person name="Jiang X."/>
            <person name="Kearney S.M."/>
            <person name="Perrotta A.R."/>
            <person name="Berdy B."/>
            <person name="Zhao S."/>
            <person name="Lieberman T.D."/>
            <person name="Swanson P.K."/>
            <person name="Smith M."/>
            <person name="Roesemann S."/>
            <person name="Alexander J.E."/>
            <person name="Rich S.A."/>
            <person name="Livny J."/>
            <person name="Vlamakis H."/>
            <person name="Clish C."/>
            <person name="Bullock K."/>
            <person name="Deik A."/>
            <person name="Scott J."/>
            <person name="Pierce K.A."/>
            <person name="Xavier R.J."/>
            <person name="Alm E.J."/>
        </authorList>
    </citation>
    <scope>NUCLEOTIDE SEQUENCE [LARGE SCALE GENOMIC DNA]</scope>
    <source>
        <strain evidence="9 11">BIOML-A1</strain>
    </source>
</reference>
<proteinExistence type="inferred from homology"/>
<evidence type="ECO:0000256" key="5">
    <source>
        <dbReference type="ARBA" id="ARBA00023163"/>
    </source>
</evidence>
<dbReference type="Gene3D" id="1.10.10.60">
    <property type="entry name" value="Homeodomain-like"/>
    <property type="match status" value="2"/>
</dbReference>
<dbReference type="Gene3D" id="2.60.40.1500">
    <property type="entry name" value="Glycosyl hydrolase domain, family 39"/>
    <property type="match status" value="1"/>
</dbReference>
<protein>
    <submittedName>
        <fullName evidence="8">Beta-xylosidase</fullName>
        <ecNumber evidence="8">3.2.1.37</ecNumber>
    </submittedName>
    <submittedName>
        <fullName evidence="9">Helix-turn-helix domain-containing protein</fullName>
    </submittedName>
</protein>